<gene>
    <name evidence="5" type="ORF">BAUCODRAFT_79464</name>
</gene>
<dbReference type="SUPFAM" id="SSF54616">
    <property type="entry name" value="DNA-binding domain of Mlu1-box binding protein MBP1"/>
    <property type="match status" value="1"/>
</dbReference>
<evidence type="ECO:0000313" key="5">
    <source>
        <dbReference type="EMBL" id="EMC91961.1"/>
    </source>
</evidence>
<evidence type="ECO:0000256" key="1">
    <source>
        <dbReference type="ARBA" id="ARBA00022969"/>
    </source>
</evidence>
<dbReference type="GeneID" id="19117262"/>
<evidence type="ECO:0000259" key="4">
    <source>
        <dbReference type="PROSITE" id="PS51299"/>
    </source>
</evidence>
<feature type="region of interest" description="Disordered" evidence="3">
    <location>
        <begin position="167"/>
        <end position="276"/>
    </location>
</feature>
<dbReference type="OrthoDB" id="5346159at2759"/>
<dbReference type="InterPro" id="IPR037548">
    <property type="entry name" value="Bqt4"/>
</dbReference>
<dbReference type="GO" id="GO:0048315">
    <property type="term" value="P:conidium formation"/>
    <property type="evidence" value="ECO:0007669"/>
    <property type="project" value="UniProtKB-KW"/>
</dbReference>
<dbReference type="EMBL" id="KB445563">
    <property type="protein sequence ID" value="EMC91961.1"/>
    <property type="molecule type" value="Genomic_DNA"/>
</dbReference>
<dbReference type="GO" id="GO:0003677">
    <property type="term" value="F:DNA binding"/>
    <property type="evidence" value="ECO:0007669"/>
    <property type="project" value="InterPro"/>
</dbReference>
<dbReference type="GO" id="GO:0030435">
    <property type="term" value="P:sporulation resulting in formation of a cellular spore"/>
    <property type="evidence" value="ECO:0007669"/>
    <property type="project" value="UniProtKB-KW"/>
</dbReference>
<dbReference type="InterPro" id="IPR036887">
    <property type="entry name" value="HTH_APSES_sf"/>
</dbReference>
<feature type="region of interest" description="Disordered" evidence="3">
    <location>
        <begin position="327"/>
        <end position="361"/>
    </location>
</feature>
<dbReference type="STRING" id="717646.M2M5Q1"/>
<name>M2M5Q1_BAUPA</name>
<dbReference type="PROSITE" id="PS51299">
    <property type="entry name" value="HTH_APSES"/>
    <property type="match status" value="1"/>
</dbReference>
<dbReference type="RefSeq" id="XP_007681054.1">
    <property type="nucleotide sequence ID" value="XM_007682864.1"/>
</dbReference>
<dbReference type="Proteomes" id="UP000011761">
    <property type="component" value="Unassembled WGS sequence"/>
</dbReference>
<dbReference type="GO" id="GO:0070197">
    <property type="term" value="P:meiotic attachment of telomere to nuclear envelope"/>
    <property type="evidence" value="ECO:0007669"/>
    <property type="project" value="InterPro"/>
</dbReference>
<feature type="compositionally biased region" description="Basic and acidic residues" evidence="3">
    <location>
        <begin position="196"/>
        <end position="209"/>
    </location>
</feature>
<dbReference type="eggNOG" id="ENOG502S0ET">
    <property type="taxonomic scope" value="Eukaryota"/>
</dbReference>
<proteinExistence type="predicted"/>
<organism evidence="5 6">
    <name type="scientific">Baudoinia panamericana (strain UAMH 10762)</name>
    <name type="common">Angels' share fungus</name>
    <name type="synonym">Baudoinia compniacensis (strain UAMH 10762)</name>
    <dbReference type="NCBI Taxonomy" id="717646"/>
    <lineage>
        <taxon>Eukaryota</taxon>
        <taxon>Fungi</taxon>
        <taxon>Dikarya</taxon>
        <taxon>Ascomycota</taxon>
        <taxon>Pezizomycotina</taxon>
        <taxon>Dothideomycetes</taxon>
        <taxon>Dothideomycetidae</taxon>
        <taxon>Mycosphaerellales</taxon>
        <taxon>Teratosphaeriaceae</taxon>
        <taxon>Baudoinia</taxon>
    </lineage>
</organism>
<protein>
    <recommendedName>
        <fullName evidence="4">HTH APSES-type domain-containing protein</fullName>
    </recommendedName>
</protein>
<dbReference type="PANTHER" id="PTHR38044">
    <property type="entry name" value="BOUQUET FORMATION PROTEIN 4"/>
    <property type="match status" value="1"/>
</dbReference>
<dbReference type="GO" id="GO:1990862">
    <property type="term" value="C:nuclear membrane complex Bqt3-Bqt4"/>
    <property type="evidence" value="ECO:0007669"/>
    <property type="project" value="InterPro"/>
</dbReference>
<reference evidence="5 6" key="1">
    <citation type="journal article" date="2012" name="PLoS Pathog.">
        <title>Diverse lifestyles and strategies of plant pathogenesis encoded in the genomes of eighteen Dothideomycetes fungi.</title>
        <authorList>
            <person name="Ohm R.A."/>
            <person name="Feau N."/>
            <person name="Henrissat B."/>
            <person name="Schoch C.L."/>
            <person name="Horwitz B.A."/>
            <person name="Barry K.W."/>
            <person name="Condon B.J."/>
            <person name="Copeland A.C."/>
            <person name="Dhillon B."/>
            <person name="Glaser F."/>
            <person name="Hesse C.N."/>
            <person name="Kosti I."/>
            <person name="LaButti K."/>
            <person name="Lindquist E.A."/>
            <person name="Lucas S."/>
            <person name="Salamov A.A."/>
            <person name="Bradshaw R.E."/>
            <person name="Ciuffetti L."/>
            <person name="Hamelin R.C."/>
            <person name="Kema G.H.J."/>
            <person name="Lawrence C."/>
            <person name="Scott J.A."/>
            <person name="Spatafora J.W."/>
            <person name="Turgeon B.G."/>
            <person name="de Wit P.J.G.M."/>
            <person name="Zhong S."/>
            <person name="Goodwin S.B."/>
            <person name="Grigoriev I.V."/>
        </authorList>
    </citation>
    <scope>NUCLEOTIDE SEQUENCE [LARGE SCALE GENOMIC DNA]</scope>
    <source>
        <strain evidence="5 6">UAMH 10762</strain>
    </source>
</reference>
<dbReference type="OMA" id="FKAAFPW"/>
<keyword evidence="2" id="KW-0183">Conidiation</keyword>
<dbReference type="InterPro" id="IPR003163">
    <property type="entry name" value="Tscrpt_reg_HTH_APSES-type"/>
</dbReference>
<dbReference type="KEGG" id="bcom:BAUCODRAFT_79464"/>
<dbReference type="PANTHER" id="PTHR38044:SF1">
    <property type="entry name" value="BOUQUET FORMATION PROTEIN 4"/>
    <property type="match status" value="1"/>
</dbReference>
<dbReference type="GO" id="GO:0044820">
    <property type="term" value="P:mitotic telomere tethering at nuclear periphery"/>
    <property type="evidence" value="ECO:0007669"/>
    <property type="project" value="TreeGrafter"/>
</dbReference>
<dbReference type="HOGENOM" id="CLU_030669_0_0_1"/>
<feature type="compositionally biased region" description="Basic residues" evidence="3">
    <location>
        <begin position="236"/>
        <end position="245"/>
    </location>
</feature>
<evidence type="ECO:0000256" key="2">
    <source>
        <dbReference type="ARBA" id="ARBA00023321"/>
    </source>
</evidence>
<evidence type="ECO:0000256" key="3">
    <source>
        <dbReference type="SAM" id="MobiDB-lite"/>
    </source>
</evidence>
<dbReference type="SMART" id="SM01252">
    <property type="entry name" value="KilA-N"/>
    <property type="match status" value="1"/>
</dbReference>
<dbReference type="InterPro" id="IPR018004">
    <property type="entry name" value="KilA/APSES_HTH"/>
</dbReference>
<accession>M2M5Q1</accession>
<keyword evidence="6" id="KW-1185">Reference proteome</keyword>
<keyword evidence="1" id="KW-0749">Sporulation</keyword>
<evidence type="ECO:0000313" key="6">
    <source>
        <dbReference type="Proteomes" id="UP000011761"/>
    </source>
</evidence>
<sequence>MATTRELPKRRNALVSEDSAPPYEILVERRCLGQTELRVKPGQVGLTNATKADHLGTLDYAHLRVPLPRDLTGSGIFTKSRGTKWPEAYFLMRRSSDGFVSATGMFKAAFPFAQHDEEMEEKEYIKSLGKAASEEVAGNVWIHPDQALDLADEYGIRLWVEALLDPEPITHGTSPGKDIQSPPAYRVSDMTNGDTKSPEKKSSAAEGRKSTRGRRSASVLSEDADALAKTPSRPKATPRKPRGGKGGRGTLSKVDEDEIAPVNGADAAESKESVRETVKVQVETTVDPEDDEVEHTKVNVELPIGHPDMPLPDDPLEMVEQARRIVEDAQKLNGVSTGKGKRKAAEMTDADDESERPLPPKRARMIEIELRKERIARRALTGIAGLLAIG</sequence>
<dbReference type="AlphaFoldDB" id="M2M5Q1"/>
<dbReference type="Gene3D" id="3.10.260.10">
    <property type="entry name" value="Transcription regulator HTH, APSES-type DNA-binding domain"/>
    <property type="match status" value="1"/>
</dbReference>
<feature type="domain" description="HTH APSES-type" evidence="4">
    <location>
        <begin position="66"/>
        <end position="175"/>
    </location>
</feature>